<keyword evidence="4" id="KW-0456">Lyase</keyword>
<feature type="domain" description="Heparin-sulfate lyase N-terminal" evidence="6">
    <location>
        <begin position="203"/>
        <end position="331"/>
    </location>
</feature>
<comment type="caution">
    <text evidence="7">The sequence shown here is derived from an EMBL/GenBank/DDBJ whole genome shotgun (WGS) entry which is preliminary data.</text>
</comment>
<organism evidence="7 8">
    <name type="scientific">Parafrankia soli</name>
    <dbReference type="NCBI Taxonomy" id="2599596"/>
    <lineage>
        <taxon>Bacteria</taxon>
        <taxon>Bacillati</taxon>
        <taxon>Actinomycetota</taxon>
        <taxon>Actinomycetes</taxon>
        <taxon>Frankiales</taxon>
        <taxon>Frankiaceae</taxon>
        <taxon>Parafrankia</taxon>
    </lineage>
</organism>
<dbReference type="GO" id="GO:0042597">
    <property type="term" value="C:periplasmic space"/>
    <property type="evidence" value="ECO:0007669"/>
    <property type="project" value="UniProtKB-SubCell"/>
</dbReference>
<protein>
    <submittedName>
        <fullName evidence="7">Heparinase</fullName>
    </submittedName>
</protein>
<evidence type="ECO:0000313" key="8">
    <source>
        <dbReference type="Proteomes" id="UP000179769"/>
    </source>
</evidence>
<evidence type="ECO:0000256" key="1">
    <source>
        <dbReference type="ARBA" id="ARBA00004418"/>
    </source>
</evidence>
<dbReference type="Proteomes" id="UP000179769">
    <property type="component" value="Unassembled WGS sequence"/>
</dbReference>
<dbReference type="PANTHER" id="PTHR39210">
    <property type="entry name" value="HEPARIN-SULFATE LYASE"/>
    <property type="match status" value="1"/>
</dbReference>
<dbReference type="Pfam" id="PF07940">
    <property type="entry name" value="Hepar_II_III_C"/>
    <property type="match status" value="1"/>
</dbReference>
<reference evidence="8" key="1">
    <citation type="submission" date="2016-07" db="EMBL/GenBank/DDBJ databases">
        <title>Frankia sp. NRRL B-16219 Genome sequencing.</title>
        <authorList>
            <person name="Ghodhbane-Gtari F."/>
            <person name="Swanson E."/>
            <person name="Gueddou A."/>
            <person name="Louati M."/>
            <person name="Nouioui I."/>
            <person name="Hezbri K."/>
            <person name="Abebe-Akele F."/>
            <person name="Simpson S."/>
            <person name="Morris K."/>
            <person name="Thomas K."/>
            <person name="Gtari M."/>
            <person name="Tisa L.S."/>
        </authorList>
    </citation>
    <scope>NUCLEOTIDE SEQUENCE [LARGE SCALE GENOMIC DNA]</scope>
    <source>
        <strain evidence="8">NRRL B-16219</strain>
    </source>
</reference>
<feature type="domain" description="Heparinase II/III-like C-terminal" evidence="5">
    <location>
        <begin position="373"/>
        <end position="606"/>
    </location>
</feature>
<evidence type="ECO:0000313" key="7">
    <source>
        <dbReference type="EMBL" id="OHV20144.1"/>
    </source>
</evidence>
<dbReference type="InterPro" id="IPR012480">
    <property type="entry name" value="Hepar_II_III_C"/>
</dbReference>
<keyword evidence="8" id="KW-1185">Reference proteome</keyword>
<sequence length="620" mass="66219">MTMLAPLGRYVRTTRGLRPDQIAARARLRTQRALFARYPAVCGALLRGGTVAGVWPAGFVPFDGRVNVSGATATEIVRGRLTLLGATRVLHPPEQGPEQADWCQRDAPLLWRYHLHYWDWAWALDAGDAGAAEGTPDGATDPGPAQSRFAALYLSWRSAATIGRGVAWSPYVVSLRAWTLCALSERLTRRTPAEATIRQDLGTHRSFLRAHLETDVGGNHLLKNYKALAGLAVVAGDEPDRRRWVDAVCREVERQVLADGGHYERAPAYHCQVLADLGDLAGLVAATGAAVPGELTDAIAAMQRWLTSVLAPDGTVPLLNDGFPVSAAAVQELLVDPACTDPADPAGTVGASPAGPAGPAGTVAAGNTAAPCVLLADSGLAVLRKGPWQVLADVGQPCPDELPAHAHADTLSFLLWYNGVPILVDTGTSTYEPGPTRDAERGTAAHSTVIVDGVDSTEVWGTFRAGRRARPHLVDASDHPDVVELTAGHDGYRHLPGRPVHWRTWRVEESGVRLVDRITGTGWHRIELVLTFAPGADVVVRPARPAGAGTPGARPNTEELLVAAVGAQRLVVRTDGTGHWRVRRSWRATRWGETASAPTTVFTVEGRLPIQLSTELRPAP</sequence>
<dbReference type="SUPFAM" id="SSF48230">
    <property type="entry name" value="Chondroitin AC/alginate lyase"/>
    <property type="match status" value="1"/>
</dbReference>
<evidence type="ECO:0000259" key="5">
    <source>
        <dbReference type="Pfam" id="PF07940"/>
    </source>
</evidence>
<evidence type="ECO:0000256" key="4">
    <source>
        <dbReference type="ARBA" id="ARBA00023239"/>
    </source>
</evidence>
<dbReference type="Gene3D" id="2.70.98.70">
    <property type="match status" value="1"/>
</dbReference>
<dbReference type="InterPro" id="IPR008929">
    <property type="entry name" value="Chondroitin_lyas"/>
</dbReference>
<dbReference type="Pfam" id="PF16889">
    <property type="entry name" value="Hepar_II_III_N"/>
    <property type="match status" value="1"/>
</dbReference>
<accession>A0A1S1PJF9</accession>
<comment type="subcellular location">
    <subcellularLocation>
        <location evidence="1">Periplasm</location>
    </subcellularLocation>
</comment>
<evidence type="ECO:0000256" key="2">
    <source>
        <dbReference type="ARBA" id="ARBA00022729"/>
    </source>
</evidence>
<proteinExistence type="predicted"/>
<gene>
    <name evidence="7" type="ORF">BBK14_28510</name>
</gene>
<evidence type="ECO:0000259" key="6">
    <source>
        <dbReference type="Pfam" id="PF16889"/>
    </source>
</evidence>
<dbReference type="OrthoDB" id="9763014at2"/>
<dbReference type="InterPro" id="IPR031680">
    <property type="entry name" value="Hepar_II_III_N"/>
</dbReference>
<dbReference type="Gene3D" id="1.50.10.100">
    <property type="entry name" value="Chondroitin AC/alginate lyase"/>
    <property type="match status" value="1"/>
</dbReference>
<dbReference type="EMBL" id="MAXA01000271">
    <property type="protein sequence ID" value="OHV20144.1"/>
    <property type="molecule type" value="Genomic_DNA"/>
</dbReference>
<dbReference type="PANTHER" id="PTHR39210:SF1">
    <property type="entry name" value="HEPARIN-SULFATE LYASE"/>
    <property type="match status" value="1"/>
</dbReference>
<evidence type="ECO:0000256" key="3">
    <source>
        <dbReference type="ARBA" id="ARBA00022764"/>
    </source>
</evidence>
<keyword evidence="3" id="KW-0574">Periplasm</keyword>
<dbReference type="AlphaFoldDB" id="A0A1S1PJF9"/>
<name>A0A1S1PJF9_9ACTN</name>
<dbReference type="GO" id="GO:0016829">
    <property type="term" value="F:lyase activity"/>
    <property type="evidence" value="ECO:0007669"/>
    <property type="project" value="UniProtKB-KW"/>
</dbReference>
<keyword evidence="2" id="KW-0732">Signal</keyword>